<dbReference type="InterPro" id="IPR003593">
    <property type="entry name" value="AAA+_ATPase"/>
</dbReference>
<feature type="region of interest" description="Disordered" evidence="5">
    <location>
        <begin position="1"/>
        <end position="52"/>
    </location>
</feature>
<dbReference type="CDD" id="cd03255">
    <property type="entry name" value="ABC_MJ0796_LolCDE_FtsE"/>
    <property type="match status" value="1"/>
</dbReference>
<protein>
    <submittedName>
        <fullName evidence="7">ABC transporter ATP-binding protein</fullName>
    </submittedName>
</protein>
<dbReference type="GO" id="GO:0005886">
    <property type="term" value="C:plasma membrane"/>
    <property type="evidence" value="ECO:0007669"/>
    <property type="project" value="TreeGrafter"/>
</dbReference>
<keyword evidence="3" id="KW-0547">Nucleotide-binding</keyword>
<evidence type="ECO:0000313" key="8">
    <source>
        <dbReference type="Proteomes" id="UP000288607"/>
    </source>
</evidence>
<accession>A0A430FGE8</accession>
<dbReference type="InterPro" id="IPR027417">
    <property type="entry name" value="P-loop_NTPase"/>
</dbReference>
<dbReference type="GO" id="GO:0022857">
    <property type="term" value="F:transmembrane transporter activity"/>
    <property type="evidence" value="ECO:0007669"/>
    <property type="project" value="TreeGrafter"/>
</dbReference>
<feature type="domain" description="ABC transporter" evidence="6">
    <location>
        <begin position="55"/>
        <end position="269"/>
    </location>
</feature>
<comment type="caution">
    <text evidence="7">The sequence shown here is derived from an EMBL/GenBank/DDBJ whole genome shotgun (WGS) entry which is preliminary data.</text>
</comment>
<evidence type="ECO:0000256" key="2">
    <source>
        <dbReference type="ARBA" id="ARBA00022448"/>
    </source>
</evidence>
<sequence length="270" mass="29142">MTEQQATATPIVDDTNHNAPTTAATAPAASPTATTPSGATATEPANDGAEHSPILTLDNVSYSYVKGGKKVIRDLSYSFESGRVYAITGPSGAGKTTVLSLLSGLTSPTEGRILYRGQDLAKTDRYRFRSHDIGVIFQSFNLLPSLSVEENIILSMDASGKQFDRPKHDIAVDLLAKVRLAQEYANERILHLSGGEQQRVAIARALSYDPDIIIADEPTGNLDMSTQDDIMAIFKDLAHQEGKCVIIVTHSPDVAEQSDEVFQLAALRKR</sequence>
<dbReference type="InterPro" id="IPR017871">
    <property type="entry name" value="ABC_transporter-like_CS"/>
</dbReference>
<evidence type="ECO:0000256" key="5">
    <source>
        <dbReference type="SAM" id="MobiDB-lite"/>
    </source>
</evidence>
<dbReference type="OrthoDB" id="9778572at2"/>
<dbReference type="PROSITE" id="PS00211">
    <property type="entry name" value="ABC_TRANSPORTER_1"/>
    <property type="match status" value="1"/>
</dbReference>
<dbReference type="InterPro" id="IPR003439">
    <property type="entry name" value="ABC_transporter-like_ATP-bd"/>
</dbReference>
<evidence type="ECO:0000256" key="4">
    <source>
        <dbReference type="ARBA" id="ARBA00022840"/>
    </source>
</evidence>
<evidence type="ECO:0000256" key="3">
    <source>
        <dbReference type="ARBA" id="ARBA00022741"/>
    </source>
</evidence>
<name>A0A430FGE8_9BIFI</name>
<dbReference type="RefSeq" id="WP_126029394.1">
    <property type="nucleotide sequence ID" value="NZ_QXGJ01000002.1"/>
</dbReference>
<dbReference type="PANTHER" id="PTHR24220:SF689">
    <property type="entry name" value="LIPOPROTEIN-RELEASING SYSTEM ATP-BINDING PROTEIN LOLD"/>
    <property type="match status" value="1"/>
</dbReference>
<dbReference type="InterPro" id="IPR015854">
    <property type="entry name" value="ABC_transpr_LolD-like"/>
</dbReference>
<dbReference type="GO" id="GO:0016887">
    <property type="term" value="F:ATP hydrolysis activity"/>
    <property type="evidence" value="ECO:0007669"/>
    <property type="project" value="InterPro"/>
</dbReference>
<dbReference type="PROSITE" id="PS50893">
    <property type="entry name" value="ABC_TRANSPORTER_2"/>
    <property type="match status" value="1"/>
</dbReference>
<dbReference type="InterPro" id="IPR017911">
    <property type="entry name" value="MacB-like_ATP-bd"/>
</dbReference>
<gene>
    <name evidence="7" type="ORF">D2E23_0449</name>
</gene>
<dbReference type="Gene3D" id="3.40.50.300">
    <property type="entry name" value="P-loop containing nucleotide triphosphate hydrolases"/>
    <property type="match status" value="1"/>
</dbReference>
<keyword evidence="8" id="KW-1185">Reference proteome</keyword>
<keyword evidence="4 7" id="KW-0067">ATP-binding</keyword>
<proteinExistence type="inferred from homology"/>
<dbReference type="Proteomes" id="UP000288607">
    <property type="component" value="Unassembled WGS sequence"/>
</dbReference>
<dbReference type="SUPFAM" id="SSF52540">
    <property type="entry name" value="P-loop containing nucleoside triphosphate hydrolases"/>
    <property type="match status" value="1"/>
</dbReference>
<dbReference type="AlphaFoldDB" id="A0A430FGE8"/>
<dbReference type="SMART" id="SM00382">
    <property type="entry name" value="AAA"/>
    <property type="match status" value="1"/>
</dbReference>
<comment type="similarity">
    <text evidence="1">Belongs to the ABC transporter superfamily.</text>
</comment>
<organism evidence="7 8">
    <name type="scientific">Bifidobacterium callimiconis</name>
    <dbReference type="NCBI Taxonomy" id="2306973"/>
    <lineage>
        <taxon>Bacteria</taxon>
        <taxon>Bacillati</taxon>
        <taxon>Actinomycetota</taxon>
        <taxon>Actinomycetes</taxon>
        <taxon>Bifidobacteriales</taxon>
        <taxon>Bifidobacteriaceae</taxon>
        <taxon>Bifidobacterium</taxon>
    </lineage>
</organism>
<reference evidence="7 8" key="1">
    <citation type="submission" date="2018-09" db="EMBL/GenBank/DDBJ databases">
        <title>Characterization of the phylogenetic diversity of five novel species belonging to the genus Bifidobacterium.</title>
        <authorList>
            <person name="Lugli G.A."/>
            <person name="Duranti S."/>
            <person name="Milani C."/>
        </authorList>
    </citation>
    <scope>NUCLEOTIDE SEQUENCE [LARGE SCALE GENOMIC DNA]</scope>
    <source>
        <strain evidence="7 8">2028B</strain>
    </source>
</reference>
<dbReference type="PANTHER" id="PTHR24220">
    <property type="entry name" value="IMPORT ATP-BINDING PROTEIN"/>
    <property type="match status" value="1"/>
</dbReference>
<dbReference type="GO" id="GO:0005524">
    <property type="term" value="F:ATP binding"/>
    <property type="evidence" value="ECO:0007669"/>
    <property type="project" value="UniProtKB-KW"/>
</dbReference>
<evidence type="ECO:0000259" key="6">
    <source>
        <dbReference type="PROSITE" id="PS50893"/>
    </source>
</evidence>
<evidence type="ECO:0000256" key="1">
    <source>
        <dbReference type="ARBA" id="ARBA00005417"/>
    </source>
</evidence>
<evidence type="ECO:0000313" key="7">
    <source>
        <dbReference type="EMBL" id="RSX51842.1"/>
    </source>
</evidence>
<dbReference type="EMBL" id="QXGJ01000002">
    <property type="protein sequence ID" value="RSX51842.1"/>
    <property type="molecule type" value="Genomic_DNA"/>
</dbReference>
<keyword evidence="2" id="KW-0813">Transport</keyword>
<feature type="compositionally biased region" description="Low complexity" evidence="5">
    <location>
        <begin position="19"/>
        <end position="45"/>
    </location>
</feature>
<dbReference type="Pfam" id="PF00005">
    <property type="entry name" value="ABC_tran"/>
    <property type="match status" value="1"/>
</dbReference>